<dbReference type="GO" id="GO:0004519">
    <property type="term" value="F:endonuclease activity"/>
    <property type="evidence" value="ECO:0007669"/>
    <property type="project" value="UniProtKB-KW"/>
</dbReference>
<keyword evidence="1" id="KW-0378">Hydrolase</keyword>
<protein>
    <submittedName>
        <fullName evidence="1">HNH endonuclease</fullName>
    </submittedName>
</protein>
<accession>A0ABZ2UNI9</accession>
<evidence type="ECO:0000313" key="2">
    <source>
        <dbReference type="Proteomes" id="UP001483337"/>
    </source>
</evidence>
<dbReference type="RefSeq" id="WP_353929845.1">
    <property type="nucleotide sequence ID" value="NZ_CP150886.1"/>
</dbReference>
<keyword evidence="1" id="KW-0540">Nuclease</keyword>
<gene>
    <name evidence="1" type="ORF">WJM97_16270</name>
</gene>
<keyword evidence="1" id="KW-0255">Endonuclease</keyword>
<proteinExistence type="predicted"/>
<dbReference type="Proteomes" id="UP001483337">
    <property type="component" value="Chromosome"/>
</dbReference>
<organism evidence="1 2">
    <name type="scientific">Okeanomitos corallinicola TIOX110</name>
    <dbReference type="NCBI Taxonomy" id="3133117"/>
    <lineage>
        <taxon>Bacteria</taxon>
        <taxon>Bacillati</taxon>
        <taxon>Cyanobacteriota</taxon>
        <taxon>Cyanophyceae</taxon>
        <taxon>Nostocales</taxon>
        <taxon>Aphanizomenonaceae</taxon>
        <taxon>Okeanomitos</taxon>
    </lineage>
</organism>
<reference evidence="1 2" key="1">
    <citation type="submission" date="2024-04" db="EMBL/GenBank/DDBJ databases">
        <title>Okeanomitos corallinicola gen. &amp; sp. nov. (Nostocales, Cyanobacteria), a new toxic marine heterocyst-forming cyanobacterium from a coral reef.</title>
        <authorList>
            <person name="Li H."/>
            <person name="Li R."/>
            <person name="Kang J."/>
            <person name="Hii K.S."/>
            <person name="Mohamed H.F."/>
            <person name="Xu X."/>
            <person name="Luo Z."/>
        </authorList>
    </citation>
    <scope>NUCLEOTIDE SEQUENCE [LARGE SCALE GENOMIC DNA]</scope>
    <source>
        <strain evidence="1 2">TIOX110</strain>
    </source>
</reference>
<name>A0ABZ2UNI9_9CYAN</name>
<keyword evidence="2" id="KW-1185">Reference proteome</keyword>
<evidence type="ECO:0000313" key="1">
    <source>
        <dbReference type="EMBL" id="WZB86931.1"/>
    </source>
</evidence>
<dbReference type="EMBL" id="CP150886">
    <property type="protein sequence ID" value="WZB86931.1"/>
    <property type="molecule type" value="Genomic_DNA"/>
</dbReference>
<sequence length="109" mass="12780">MKARSFIKLDENVMVIFTDGTLLEFGDNNTGLTGDWKIDVNRPIDRVIIYQRDETKKNKLYIANHAGVQFVQENNRYKIKLAHVQYIGETQLNWYEFADAQAQPIRYLP</sequence>